<gene>
    <name evidence="2" type="ORF">GCM10010126_53410</name>
</gene>
<organism evidence="2 3">
    <name type="scientific">Planomonospora parontospora</name>
    <dbReference type="NCBI Taxonomy" id="58119"/>
    <lineage>
        <taxon>Bacteria</taxon>
        <taxon>Bacillati</taxon>
        <taxon>Actinomycetota</taxon>
        <taxon>Actinomycetes</taxon>
        <taxon>Streptosporangiales</taxon>
        <taxon>Streptosporangiaceae</taxon>
        <taxon>Planomonospora</taxon>
    </lineage>
</organism>
<dbReference type="PANTHER" id="PTHR21310:SF40">
    <property type="entry name" value="AMINOGLYCOSIDE PHOSPHOTRANSFERASE DOMAIN-CONTAINING PROTEIN-RELATED"/>
    <property type="match status" value="1"/>
</dbReference>
<protein>
    <recommendedName>
        <fullName evidence="1">Aminoglycoside phosphotransferase domain-containing protein</fullName>
    </recommendedName>
</protein>
<accession>A0AA37BLC9</accession>
<dbReference type="SUPFAM" id="SSF56112">
    <property type="entry name" value="Protein kinase-like (PK-like)"/>
    <property type="match status" value="1"/>
</dbReference>
<reference evidence="2" key="1">
    <citation type="journal article" date="2014" name="Int. J. Syst. Evol. Microbiol.">
        <title>Complete genome sequence of Corynebacterium casei LMG S-19264T (=DSM 44701T), isolated from a smear-ripened cheese.</title>
        <authorList>
            <consortium name="US DOE Joint Genome Institute (JGI-PGF)"/>
            <person name="Walter F."/>
            <person name="Albersmeier A."/>
            <person name="Kalinowski J."/>
            <person name="Ruckert C."/>
        </authorList>
    </citation>
    <scope>NUCLEOTIDE SEQUENCE</scope>
    <source>
        <strain evidence="2">JCM 3093</strain>
    </source>
</reference>
<dbReference type="InterPro" id="IPR051678">
    <property type="entry name" value="AGP_Transferase"/>
</dbReference>
<dbReference type="PANTHER" id="PTHR21310">
    <property type="entry name" value="AMINOGLYCOSIDE PHOSPHOTRANSFERASE-RELATED-RELATED"/>
    <property type="match status" value="1"/>
</dbReference>
<evidence type="ECO:0000259" key="1">
    <source>
        <dbReference type="Pfam" id="PF01636"/>
    </source>
</evidence>
<dbReference type="Pfam" id="PF01636">
    <property type="entry name" value="APH"/>
    <property type="match status" value="1"/>
</dbReference>
<dbReference type="Proteomes" id="UP000627984">
    <property type="component" value="Unassembled WGS sequence"/>
</dbReference>
<dbReference type="RefSeq" id="WP_191897184.1">
    <property type="nucleotide sequence ID" value="NZ_BMQD01000019.1"/>
</dbReference>
<dbReference type="InterPro" id="IPR002575">
    <property type="entry name" value="Aminoglycoside_PTrfase"/>
</dbReference>
<reference evidence="2" key="2">
    <citation type="submission" date="2022-09" db="EMBL/GenBank/DDBJ databases">
        <authorList>
            <person name="Sun Q."/>
            <person name="Ohkuma M."/>
        </authorList>
    </citation>
    <scope>NUCLEOTIDE SEQUENCE</scope>
    <source>
        <strain evidence="2">JCM 3093</strain>
    </source>
</reference>
<comment type="caution">
    <text evidence="2">The sequence shown here is derived from an EMBL/GenBank/DDBJ whole genome shotgun (WGS) entry which is preliminary data.</text>
</comment>
<feature type="domain" description="Aminoglycoside phosphotransferase" evidence="1">
    <location>
        <begin position="71"/>
        <end position="175"/>
    </location>
</feature>
<evidence type="ECO:0000313" key="3">
    <source>
        <dbReference type="Proteomes" id="UP000627984"/>
    </source>
</evidence>
<sequence length="222" mass="24168">MELIAKGRSADVYALDGDRVLRRYRRGGPTRKEARLMAYLAARGYPVPRAHEVTDTDLTLQRLHGPTLLEALRLRPWRAAAYGRLLGGLQNELHAIAAPDWLPRRFAGASNHRVLHLDLHPDNVILTEREPSVIDWCDAAAGDPAADVAQTLVILGTGDAPGPAARLVRGVFLRGFRSVCRTDPGPRTAAVVAARLADPNLTATEVVRLRRLRPPGADPDPG</sequence>
<name>A0AA37BLC9_9ACTN</name>
<dbReference type="Gene3D" id="3.90.1200.10">
    <property type="match status" value="1"/>
</dbReference>
<dbReference type="EMBL" id="BMQD01000019">
    <property type="protein sequence ID" value="GGK87364.1"/>
    <property type="molecule type" value="Genomic_DNA"/>
</dbReference>
<proteinExistence type="predicted"/>
<dbReference type="InterPro" id="IPR011009">
    <property type="entry name" value="Kinase-like_dom_sf"/>
</dbReference>
<evidence type="ECO:0000313" key="2">
    <source>
        <dbReference type="EMBL" id="GGK87364.1"/>
    </source>
</evidence>
<dbReference type="AlphaFoldDB" id="A0AA37BLC9"/>